<dbReference type="SMART" id="SM00740">
    <property type="entry name" value="PASTA"/>
    <property type="match status" value="1"/>
</dbReference>
<reference evidence="4 5" key="1">
    <citation type="submission" date="2020-08" db="EMBL/GenBank/DDBJ databases">
        <title>Genomic Encyclopedia of Type Strains, Phase III (KMG-III): the genomes of soil and plant-associated and newly described type strains.</title>
        <authorList>
            <person name="Whitman W."/>
        </authorList>
    </citation>
    <scope>NUCLEOTIDE SEQUENCE [LARGE SCALE GENOMIC DNA]</scope>
    <source>
        <strain evidence="4 5">CECT 7341</strain>
    </source>
</reference>
<dbReference type="AlphaFoldDB" id="A0A7W5GY25"/>
<evidence type="ECO:0000313" key="4">
    <source>
        <dbReference type="EMBL" id="MBB3183260.1"/>
    </source>
</evidence>
<organism evidence="4 5">
    <name type="scientific">Halomonas fontilapidosi</name>
    <dbReference type="NCBI Taxonomy" id="616675"/>
    <lineage>
        <taxon>Bacteria</taxon>
        <taxon>Pseudomonadati</taxon>
        <taxon>Pseudomonadota</taxon>
        <taxon>Gammaproteobacteria</taxon>
        <taxon>Oceanospirillales</taxon>
        <taxon>Halomonadaceae</taxon>
        <taxon>Halomonas</taxon>
    </lineage>
</organism>
<dbReference type="Proteomes" id="UP000563050">
    <property type="component" value="Unassembled WGS sequence"/>
</dbReference>
<dbReference type="CDD" id="cd06577">
    <property type="entry name" value="PASTA_pknB"/>
    <property type="match status" value="1"/>
</dbReference>
<keyword evidence="5" id="KW-1185">Reference proteome</keyword>
<dbReference type="PROSITE" id="PS51178">
    <property type="entry name" value="PASTA"/>
    <property type="match status" value="1"/>
</dbReference>
<evidence type="ECO:0000313" key="5">
    <source>
        <dbReference type="Proteomes" id="UP000563050"/>
    </source>
</evidence>
<accession>A0A7W5GY25</accession>
<comment type="caution">
    <text evidence="4">The sequence shown here is derived from an EMBL/GenBank/DDBJ whole genome shotgun (WGS) entry which is preliminary data.</text>
</comment>
<evidence type="ECO:0000259" key="3">
    <source>
        <dbReference type="PROSITE" id="PS51178"/>
    </source>
</evidence>
<evidence type="ECO:0000256" key="1">
    <source>
        <dbReference type="SAM" id="Coils"/>
    </source>
</evidence>
<dbReference type="Gene3D" id="3.30.10.20">
    <property type="match status" value="1"/>
</dbReference>
<dbReference type="RefSeq" id="WP_183313456.1">
    <property type="nucleotide sequence ID" value="NZ_JACHXQ010000002.1"/>
</dbReference>
<feature type="domain" description="PASTA" evidence="3">
    <location>
        <begin position="304"/>
        <end position="371"/>
    </location>
</feature>
<dbReference type="Pfam" id="PF03793">
    <property type="entry name" value="PASTA"/>
    <property type="match status" value="1"/>
</dbReference>
<dbReference type="EMBL" id="JACHXQ010000002">
    <property type="protein sequence ID" value="MBB3183260.1"/>
    <property type="molecule type" value="Genomic_DNA"/>
</dbReference>
<evidence type="ECO:0000256" key="2">
    <source>
        <dbReference type="SAM" id="MobiDB-lite"/>
    </source>
</evidence>
<proteinExistence type="predicted"/>
<feature type="region of interest" description="Disordered" evidence="2">
    <location>
        <begin position="137"/>
        <end position="163"/>
    </location>
</feature>
<feature type="coiled-coil region" evidence="1">
    <location>
        <begin position="185"/>
        <end position="226"/>
    </location>
</feature>
<gene>
    <name evidence="4" type="ORF">FHR95_000801</name>
</gene>
<sequence>MTIKLRVTASLLDAARKPAAHQVVELQVYELGRGWQGLNRSTTNDEGRLAIGTGLQGESKLAPVLRLVKADTDPAEVLSQQGSYHMARSILNVSFGEVMMLPGAGVSAPSVSRRRPERLAGMNLNMADLMLDTQVPSLSPDSPRPGVGTTIESTRPEVGGMTPGMLETRKTAVVMEMLSAETAKREQLQVQVDLRQARIQELDQALHKSEAQGARLSRQLDQLRKTVSTSPPMERLTSTISGALDLARAEPGMELASAELRIRGLVMEGGKNFHPLDSAEAREVLSDNVSELVLRLNPPRQSGAPASAEVPDLIGQTLESARRQALAAGLRLDVIERHSRRHPSGAIVEQRPAPGAALSQANGRVGVVVAVGSETEEAGHE</sequence>
<dbReference type="InterPro" id="IPR005543">
    <property type="entry name" value="PASTA_dom"/>
</dbReference>
<keyword evidence="1" id="KW-0175">Coiled coil</keyword>
<name>A0A7W5GY25_9GAMM</name>
<protein>
    <recommendedName>
        <fullName evidence="3">PASTA domain-containing protein</fullName>
    </recommendedName>
</protein>